<gene>
    <name evidence="5" type="ORF">MNBD_ALPHA12-2087</name>
</gene>
<dbReference type="SUPFAM" id="SSF47413">
    <property type="entry name" value="lambda repressor-like DNA-binding domains"/>
    <property type="match status" value="1"/>
</dbReference>
<organism evidence="5">
    <name type="scientific">hydrothermal vent metagenome</name>
    <dbReference type="NCBI Taxonomy" id="652676"/>
    <lineage>
        <taxon>unclassified sequences</taxon>
        <taxon>metagenomes</taxon>
        <taxon>ecological metagenomes</taxon>
    </lineage>
</organism>
<dbReference type="CDD" id="cd01392">
    <property type="entry name" value="HTH_LacI"/>
    <property type="match status" value="1"/>
</dbReference>
<dbReference type="PANTHER" id="PTHR30146">
    <property type="entry name" value="LACI-RELATED TRANSCRIPTIONAL REPRESSOR"/>
    <property type="match status" value="1"/>
</dbReference>
<feature type="domain" description="HTH lacI-type" evidence="4">
    <location>
        <begin position="63"/>
        <end position="117"/>
    </location>
</feature>
<keyword evidence="3" id="KW-0804">Transcription</keyword>
<dbReference type="PROSITE" id="PS50932">
    <property type="entry name" value="HTH_LACI_2"/>
    <property type="match status" value="1"/>
</dbReference>
<evidence type="ECO:0000256" key="3">
    <source>
        <dbReference type="ARBA" id="ARBA00023163"/>
    </source>
</evidence>
<dbReference type="Pfam" id="PF00532">
    <property type="entry name" value="Peripla_BP_1"/>
    <property type="match status" value="1"/>
</dbReference>
<dbReference type="InterPro" id="IPR028082">
    <property type="entry name" value="Peripla_BP_I"/>
</dbReference>
<evidence type="ECO:0000256" key="1">
    <source>
        <dbReference type="ARBA" id="ARBA00023015"/>
    </source>
</evidence>
<name>A0A3B0TRB2_9ZZZZ</name>
<protein>
    <recommendedName>
        <fullName evidence="4">HTH lacI-type domain-containing protein</fullName>
    </recommendedName>
</protein>
<dbReference type="SMART" id="SM00354">
    <property type="entry name" value="HTH_LACI"/>
    <property type="match status" value="1"/>
</dbReference>
<reference evidence="5" key="1">
    <citation type="submission" date="2018-06" db="EMBL/GenBank/DDBJ databases">
        <authorList>
            <person name="Zhirakovskaya E."/>
        </authorList>
    </citation>
    <scope>NUCLEOTIDE SEQUENCE</scope>
</reference>
<accession>A0A3B0TRB2</accession>
<dbReference type="InterPro" id="IPR000843">
    <property type="entry name" value="HTH_LacI"/>
</dbReference>
<dbReference type="InterPro" id="IPR010982">
    <property type="entry name" value="Lambda_DNA-bd_dom_sf"/>
</dbReference>
<sequence>MADDCFPKRFSKLLLSNAGPYRQLPVSSNFALLKQQEGVGYTNIMVKGTQRKNPVSKSAKKSVTIKDLAADLGLSITTISRALNGYDDVGEKTRARVFGAAKKYGYRPNRNAQRLVTQRTRNIAWVQADNDRKFVDPHFVEVMAGVLRGARTGNYDILLTSDTSEHQVAVYERYVGDHSVDGFIIDSPQENDPRIAYLLEANKPFVVHGRTKRADQFSWVDVDNKGNFEKLTKLLIANGHRHIAFINGDERFTFAAIRHEGVAQALETLGLPPQTVRIYNAAHPMGDAGFQLTSQALNDGEVSAILYSSSLMAVEGQSALLRAGRRPGQDIAIATMDDMLHYLDLSPYEDLFTFVRSSLRDAGELLVAELIRRCENEDSTPNQTIVPSEFLVAPYMDDTVLGE</sequence>
<dbReference type="Pfam" id="PF00356">
    <property type="entry name" value="LacI"/>
    <property type="match status" value="1"/>
</dbReference>
<dbReference type="Gene3D" id="1.10.260.40">
    <property type="entry name" value="lambda repressor-like DNA-binding domains"/>
    <property type="match status" value="1"/>
</dbReference>
<keyword evidence="1" id="KW-0805">Transcription regulation</keyword>
<dbReference type="PANTHER" id="PTHR30146:SF109">
    <property type="entry name" value="HTH-TYPE TRANSCRIPTIONAL REGULATOR GALS"/>
    <property type="match status" value="1"/>
</dbReference>
<evidence type="ECO:0000313" key="5">
    <source>
        <dbReference type="EMBL" id="VAW21175.1"/>
    </source>
</evidence>
<evidence type="ECO:0000259" key="4">
    <source>
        <dbReference type="PROSITE" id="PS50932"/>
    </source>
</evidence>
<dbReference type="SUPFAM" id="SSF53822">
    <property type="entry name" value="Periplasmic binding protein-like I"/>
    <property type="match status" value="1"/>
</dbReference>
<dbReference type="GO" id="GO:0003700">
    <property type="term" value="F:DNA-binding transcription factor activity"/>
    <property type="evidence" value="ECO:0007669"/>
    <property type="project" value="TreeGrafter"/>
</dbReference>
<dbReference type="Gene3D" id="3.40.50.2300">
    <property type="match status" value="2"/>
</dbReference>
<evidence type="ECO:0000256" key="2">
    <source>
        <dbReference type="ARBA" id="ARBA00023125"/>
    </source>
</evidence>
<dbReference type="CDD" id="cd20010">
    <property type="entry name" value="PBP1_AglR-like"/>
    <property type="match status" value="1"/>
</dbReference>
<dbReference type="InterPro" id="IPR001761">
    <property type="entry name" value="Peripla_BP/Lac1_sug-bd_dom"/>
</dbReference>
<proteinExistence type="predicted"/>
<dbReference type="AlphaFoldDB" id="A0A3B0TRB2"/>
<dbReference type="GO" id="GO:0000976">
    <property type="term" value="F:transcription cis-regulatory region binding"/>
    <property type="evidence" value="ECO:0007669"/>
    <property type="project" value="TreeGrafter"/>
</dbReference>
<keyword evidence="2" id="KW-0238">DNA-binding</keyword>
<dbReference type="EMBL" id="UOEO01000159">
    <property type="protein sequence ID" value="VAW21175.1"/>
    <property type="molecule type" value="Genomic_DNA"/>
</dbReference>